<gene>
    <name evidence="1" type="ORF">H5410_036261</name>
</gene>
<dbReference type="Proteomes" id="UP000824120">
    <property type="component" value="Chromosome 7"/>
</dbReference>
<keyword evidence="2" id="KW-1185">Reference proteome</keyword>
<evidence type="ECO:0000313" key="2">
    <source>
        <dbReference type="Proteomes" id="UP000824120"/>
    </source>
</evidence>
<proteinExistence type="predicted"/>
<dbReference type="AlphaFoldDB" id="A0A9J5Y4A0"/>
<comment type="caution">
    <text evidence="1">The sequence shown here is derived from an EMBL/GenBank/DDBJ whole genome shotgun (WGS) entry which is preliminary data.</text>
</comment>
<reference evidence="1 2" key="1">
    <citation type="submission" date="2020-09" db="EMBL/GenBank/DDBJ databases">
        <title>De no assembly of potato wild relative species, Solanum commersonii.</title>
        <authorList>
            <person name="Cho K."/>
        </authorList>
    </citation>
    <scope>NUCLEOTIDE SEQUENCE [LARGE SCALE GENOMIC DNA]</scope>
    <source>
        <strain evidence="1">LZ3.2</strain>
        <tissue evidence="1">Leaf</tissue>
    </source>
</reference>
<feature type="non-terminal residue" evidence="1">
    <location>
        <position position="154"/>
    </location>
</feature>
<sequence length="154" mass="17236">VLKKQLLPTINVKMLMCTMDWCCEECDICKEIISSSHGLEIEQFDGSSAMICQSAVQPKKRSKSPHGSTNPIEKYGSLMINIVSPRVVTSESMSIVSQGHFRNPRVTILNNFPEKIAVQLSLGSKGYMKPQNLLNAKIPKKSKKYSNRFYHSGT</sequence>
<organism evidence="1 2">
    <name type="scientific">Solanum commersonii</name>
    <name type="common">Commerson's wild potato</name>
    <name type="synonym">Commerson's nightshade</name>
    <dbReference type="NCBI Taxonomy" id="4109"/>
    <lineage>
        <taxon>Eukaryota</taxon>
        <taxon>Viridiplantae</taxon>
        <taxon>Streptophyta</taxon>
        <taxon>Embryophyta</taxon>
        <taxon>Tracheophyta</taxon>
        <taxon>Spermatophyta</taxon>
        <taxon>Magnoliopsida</taxon>
        <taxon>eudicotyledons</taxon>
        <taxon>Gunneridae</taxon>
        <taxon>Pentapetalae</taxon>
        <taxon>asterids</taxon>
        <taxon>lamiids</taxon>
        <taxon>Solanales</taxon>
        <taxon>Solanaceae</taxon>
        <taxon>Solanoideae</taxon>
        <taxon>Solaneae</taxon>
        <taxon>Solanum</taxon>
    </lineage>
</organism>
<name>A0A9J5Y4A0_SOLCO</name>
<evidence type="ECO:0000313" key="1">
    <source>
        <dbReference type="EMBL" id="KAG5595029.1"/>
    </source>
</evidence>
<protein>
    <submittedName>
        <fullName evidence="1">Uncharacterized protein</fullName>
    </submittedName>
</protein>
<dbReference type="EMBL" id="JACXVP010000007">
    <property type="protein sequence ID" value="KAG5595029.1"/>
    <property type="molecule type" value="Genomic_DNA"/>
</dbReference>
<accession>A0A9J5Y4A0</accession>